<dbReference type="EMBL" id="JOTN01000015">
    <property type="protein sequence ID" value="KEK18286.1"/>
    <property type="molecule type" value="Genomic_DNA"/>
</dbReference>
<dbReference type="Proteomes" id="UP000027822">
    <property type="component" value="Unassembled WGS sequence"/>
</dbReference>
<sequence length="162" mass="19162">MLAVIEKVEDGYIARFERHFKYSVEKAWAMLTENDELSKWFANLRIDDLREGGIIKFDMQDGSFEEMEILELKTYSVLEYTWGEDKVRFELSPDSEGCRFVLTEKINVITNHTPKDLAGWHVCLEVIQALLDDRTLVSRKDEWKKWYEKYVQAIAKVSENQQ</sequence>
<dbReference type="InterPro" id="IPR013538">
    <property type="entry name" value="ASHA1/2-like_C"/>
</dbReference>
<dbReference type="Pfam" id="PF08327">
    <property type="entry name" value="AHSA1"/>
    <property type="match status" value="1"/>
</dbReference>
<name>A0A073JVP8_9BACI</name>
<dbReference type="CDD" id="cd08899">
    <property type="entry name" value="SRPBCC_CalC_Aha1-like_6"/>
    <property type="match status" value="1"/>
</dbReference>
<keyword evidence="4" id="KW-1185">Reference proteome</keyword>
<dbReference type="OrthoDB" id="9803476at2"/>
<organism evidence="3 4">
    <name type="scientific">Bacillus manliponensis</name>
    <dbReference type="NCBI Taxonomy" id="574376"/>
    <lineage>
        <taxon>Bacteria</taxon>
        <taxon>Bacillati</taxon>
        <taxon>Bacillota</taxon>
        <taxon>Bacilli</taxon>
        <taxon>Bacillales</taxon>
        <taxon>Bacillaceae</taxon>
        <taxon>Bacillus</taxon>
        <taxon>Bacillus cereus group</taxon>
    </lineage>
</organism>
<proteinExistence type="inferred from homology"/>
<reference evidence="3 4" key="1">
    <citation type="submission" date="2014-06" db="EMBL/GenBank/DDBJ databases">
        <title>Draft genome sequence of Bacillus manliponensis JCM 15802 (MCCC 1A00708).</title>
        <authorList>
            <person name="Lai Q."/>
            <person name="Liu Y."/>
            <person name="Shao Z."/>
        </authorList>
    </citation>
    <scope>NUCLEOTIDE SEQUENCE [LARGE SCALE GENOMIC DNA]</scope>
    <source>
        <strain evidence="3 4">JCM 15802</strain>
    </source>
</reference>
<comment type="similarity">
    <text evidence="1">Belongs to the AHA1 family.</text>
</comment>
<accession>A0A073JVP8</accession>
<dbReference type="eggNOG" id="COG3832">
    <property type="taxonomic scope" value="Bacteria"/>
</dbReference>
<dbReference type="RefSeq" id="WP_034641146.1">
    <property type="nucleotide sequence ID" value="NZ_CBCSJC010000011.1"/>
</dbReference>
<evidence type="ECO:0000259" key="2">
    <source>
        <dbReference type="Pfam" id="PF08327"/>
    </source>
</evidence>
<dbReference type="SUPFAM" id="SSF55961">
    <property type="entry name" value="Bet v1-like"/>
    <property type="match status" value="1"/>
</dbReference>
<dbReference type="Gene3D" id="3.30.530.20">
    <property type="match status" value="1"/>
</dbReference>
<dbReference type="STRING" id="574376.BAMA_05755"/>
<protein>
    <recommendedName>
        <fullName evidence="2">Activator of Hsp90 ATPase homologue 1/2-like C-terminal domain-containing protein</fullName>
    </recommendedName>
</protein>
<comment type="caution">
    <text evidence="3">The sequence shown here is derived from an EMBL/GenBank/DDBJ whole genome shotgun (WGS) entry which is preliminary data.</text>
</comment>
<evidence type="ECO:0000256" key="1">
    <source>
        <dbReference type="ARBA" id="ARBA00006817"/>
    </source>
</evidence>
<evidence type="ECO:0000313" key="3">
    <source>
        <dbReference type="EMBL" id="KEK18286.1"/>
    </source>
</evidence>
<dbReference type="AlphaFoldDB" id="A0A073JVP8"/>
<feature type="domain" description="Activator of Hsp90 ATPase homologue 1/2-like C-terminal" evidence="2">
    <location>
        <begin position="22"/>
        <end position="131"/>
    </location>
</feature>
<gene>
    <name evidence="3" type="ORF">BAMA_05755</name>
</gene>
<evidence type="ECO:0000313" key="4">
    <source>
        <dbReference type="Proteomes" id="UP000027822"/>
    </source>
</evidence>
<dbReference type="InterPro" id="IPR023393">
    <property type="entry name" value="START-like_dom_sf"/>
</dbReference>